<comment type="caution">
    <text evidence="2">The sequence shown here is derived from an EMBL/GenBank/DDBJ whole genome shotgun (WGS) entry which is preliminary data.</text>
</comment>
<name>A0AAE0L2U7_9CHLO</name>
<gene>
    <name evidence="2" type="ORF">CYMTET_21823</name>
</gene>
<accession>A0AAE0L2U7</accession>
<proteinExistence type="predicted"/>
<feature type="non-terminal residue" evidence="2">
    <location>
        <position position="1"/>
    </location>
</feature>
<evidence type="ECO:0008006" key="4">
    <source>
        <dbReference type="Google" id="ProtNLM"/>
    </source>
</evidence>
<evidence type="ECO:0000256" key="1">
    <source>
        <dbReference type="ARBA" id="ARBA00023002"/>
    </source>
</evidence>
<dbReference type="SUPFAM" id="SSF51735">
    <property type="entry name" value="NAD(P)-binding Rossmann-fold domains"/>
    <property type="match status" value="1"/>
</dbReference>
<reference evidence="2 3" key="1">
    <citation type="journal article" date="2015" name="Genome Biol. Evol.">
        <title>Comparative Genomics of a Bacterivorous Green Alga Reveals Evolutionary Causalities and Consequences of Phago-Mixotrophic Mode of Nutrition.</title>
        <authorList>
            <person name="Burns J.A."/>
            <person name="Paasch A."/>
            <person name="Narechania A."/>
            <person name="Kim E."/>
        </authorList>
    </citation>
    <scope>NUCLEOTIDE SEQUENCE [LARGE SCALE GENOMIC DNA]</scope>
    <source>
        <strain evidence="2 3">PLY_AMNH</strain>
    </source>
</reference>
<dbReference type="Gene3D" id="3.40.50.720">
    <property type="entry name" value="NAD(P)-binding Rossmann-like Domain"/>
    <property type="match status" value="1"/>
</dbReference>
<dbReference type="PANTHER" id="PTHR43157">
    <property type="entry name" value="PHOSPHATIDYLINOSITOL-GLYCAN BIOSYNTHESIS CLASS F PROTEIN-RELATED"/>
    <property type="match status" value="1"/>
</dbReference>
<dbReference type="AlphaFoldDB" id="A0AAE0L2U7"/>
<dbReference type="GO" id="GO:0016491">
    <property type="term" value="F:oxidoreductase activity"/>
    <property type="evidence" value="ECO:0007669"/>
    <property type="project" value="UniProtKB-KW"/>
</dbReference>
<sequence>AHKDLAGRVFINSVSPGVVNTSLNRNLLPWPLPAMLSPLLGLIMRTPEQGAETPLILAVSQHSEYLCTGRYFRDGKEIDRSDTIPIDDKEIACQLWDTAEAMSASVCSGDVHLML</sequence>
<dbReference type="PANTHER" id="PTHR43157:SF31">
    <property type="entry name" value="PHOSPHATIDYLINOSITOL-GLYCAN BIOSYNTHESIS CLASS F PROTEIN"/>
    <property type="match status" value="1"/>
</dbReference>
<keyword evidence="1" id="KW-0560">Oxidoreductase</keyword>
<organism evidence="2 3">
    <name type="scientific">Cymbomonas tetramitiformis</name>
    <dbReference type="NCBI Taxonomy" id="36881"/>
    <lineage>
        <taxon>Eukaryota</taxon>
        <taxon>Viridiplantae</taxon>
        <taxon>Chlorophyta</taxon>
        <taxon>Pyramimonadophyceae</taxon>
        <taxon>Pyramimonadales</taxon>
        <taxon>Pyramimonadaceae</taxon>
        <taxon>Cymbomonas</taxon>
    </lineage>
</organism>
<evidence type="ECO:0000313" key="3">
    <source>
        <dbReference type="Proteomes" id="UP001190700"/>
    </source>
</evidence>
<keyword evidence="3" id="KW-1185">Reference proteome</keyword>
<dbReference type="Proteomes" id="UP001190700">
    <property type="component" value="Unassembled WGS sequence"/>
</dbReference>
<evidence type="ECO:0000313" key="2">
    <source>
        <dbReference type="EMBL" id="KAK3269749.1"/>
    </source>
</evidence>
<dbReference type="InterPro" id="IPR036291">
    <property type="entry name" value="NAD(P)-bd_dom_sf"/>
</dbReference>
<protein>
    <recommendedName>
        <fullName evidence="4">Short-chain dehydrogenase</fullName>
    </recommendedName>
</protein>
<dbReference type="EMBL" id="LGRX02010766">
    <property type="protein sequence ID" value="KAK3269749.1"/>
    <property type="molecule type" value="Genomic_DNA"/>
</dbReference>